<keyword evidence="3" id="KW-1185">Reference proteome</keyword>
<feature type="domain" description="SET" evidence="1">
    <location>
        <begin position="27"/>
        <end position="269"/>
    </location>
</feature>
<dbReference type="InterPro" id="IPR050600">
    <property type="entry name" value="SETD3_SETD6_MTase"/>
</dbReference>
<sequence length="420" mass="47979">MHRSTSSAGPEHEKFTEWAISQGIEVNGVAPTRFPGQGVGIAAQRKIHAGEVVVRVPISVMLTTKSVPSTFREKFPDNIPVQGLYAAYICCTEEFQERYAAWRAVWPSRQDFEEILPTLWPEFLKGSASDRSASSLSYPLLPPSISGSWNTISKRPIKPAYTAEHQNILPEQEKRLDKAYHIVKQAFQDVDKDLYTYYWLIVHTRSFHYIPAGTSPPKDHNDAMALCPFGDYFNHIDEGGCLVAFDNDYYTFKTSKSYDKGEEIFISYGNHSCDVLLTDYGFIPAVNKWDDLFLDDIILKDFSSKKIEALSIDRYLGNYQITTKGPCFRTEVAACMKYMTLDDWNQYILGYQPASFDQRKTNSIIAAWIREYIHEAEVAISKLTALRRSRKYGGEPQFDVISMRWRQIVELCNEALKAVD</sequence>
<dbReference type="SUPFAM" id="SSF82199">
    <property type="entry name" value="SET domain"/>
    <property type="match status" value="1"/>
</dbReference>
<dbReference type="OrthoDB" id="341421at2759"/>
<evidence type="ECO:0000259" key="1">
    <source>
        <dbReference type="PROSITE" id="PS50280"/>
    </source>
</evidence>
<dbReference type="Gene3D" id="3.90.1410.10">
    <property type="entry name" value="set domain protein methyltransferase, domain 1"/>
    <property type="match status" value="1"/>
</dbReference>
<dbReference type="Pfam" id="PF00856">
    <property type="entry name" value="SET"/>
    <property type="match status" value="1"/>
</dbReference>
<accession>A0A0H1B6I7</accession>
<dbReference type="Proteomes" id="UP000053573">
    <property type="component" value="Unassembled WGS sequence"/>
</dbReference>
<organism evidence="2 3">
    <name type="scientific">Blastomyces silverae</name>
    <dbReference type="NCBI Taxonomy" id="2060906"/>
    <lineage>
        <taxon>Eukaryota</taxon>
        <taxon>Fungi</taxon>
        <taxon>Dikarya</taxon>
        <taxon>Ascomycota</taxon>
        <taxon>Pezizomycotina</taxon>
        <taxon>Eurotiomycetes</taxon>
        <taxon>Eurotiomycetidae</taxon>
        <taxon>Onygenales</taxon>
        <taxon>Ajellomycetaceae</taxon>
        <taxon>Blastomyces</taxon>
    </lineage>
</organism>
<dbReference type="PROSITE" id="PS50280">
    <property type="entry name" value="SET"/>
    <property type="match status" value="1"/>
</dbReference>
<dbReference type="PANTHER" id="PTHR13271">
    <property type="entry name" value="UNCHARACTERIZED PUTATIVE METHYLTRANSFERASE"/>
    <property type="match status" value="1"/>
</dbReference>
<reference evidence="3" key="1">
    <citation type="journal article" date="2015" name="PLoS Genet.">
        <title>The dynamic genome and transcriptome of the human fungal pathogen Blastomyces and close relative Emmonsia.</title>
        <authorList>
            <person name="Munoz J.F."/>
            <person name="Gauthier G.M."/>
            <person name="Desjardins C.A."/>
            <person name="Gallo J.E."/>
            <person name="Holder J."/>
            <person name="Sullivan T.D."/>
            <person name="Marty A.J."/>
            <person name="Carmen J.C."/>
            <person name="Chen Z."/>
            <person name="Ding L."/>
            <person name="Gujja S."/>
            <person name="Magrini V."/>
            <person name="Misas E."/>
            <person name="Mitreva M."/>
            <person name="Priest M."/>
            <person name="Saif S."/>
            <person name="Whiston E.A."/>
            <person name="Young S."/>
            <person name="Zeng Q."/>
            <person name="Goldman W.E."/>
            <person name="Mardis E.R."/>
            <person name="Taylor J.W."/>
            <person name="McEwen J.G."/>
            <person name="Clay O.K."/>
            <person name="Klein B.S."/>
            <person name="Cuomo C.A."/>
        </authorList>
    </citation>
    <scope>NUCLEOTIDE SEQUENCE [LARGE SCALE GENOMIC DNA]</scope>
    <source>
        <strain evidence="3">UAMH 139</strain>
    </source>
</reference>
<dbReference type="EMBL" id="LDEV01003005">
    <property type="protein sequence ID" value="KLJ06612.1"/>
    <property type="molecule type" value="Genomic_DNA"/>
</dbReference>
<evidence type="ECO:0000313" key="3">
    <source>
        <dbReference type="Proteomes" id="UP000053573"/>
    </source>
</evidence>
<proteinExistence type="predicted"/>
<protein>
    <recommendedName>
        <fullName evidence="1">SET domain-containing protein</fullName>
    </recommendedName>
</protein>
<name>A0A0H1B6I7_9EURO</name>
<dbReference type="STRING" id="2060906.A0A0H1B6I7"/>
<comment type="caution">
    <text evidence="2">The sequence shown here is derived from an EMBL/GenBank/DDBJ whole genome shotgun (WGS) entry which is preliminary data.</text>
</comment>
<dbReference type="InterPro" id="IPR001214">
    <property type="entry name" value="SET_dom"/>
</dbReference>
<gene>
    <name evidence="2" type="ORF">EMPG_17893</name>
</gene>
<dbReference type="InterPro" id="IPR046341">
    <property type="entry name" value="SET_dom_sf"/>
</dbReference>
<evidence type="ECO:0000313" key="2">
    <source>
        <dbReference type="EMBL" id="KLJ06612.1"/>
    </source>
</evidence>
<dbReference type="AlphaFoldDB" id="A0A0H1B6I7"/>
<dbReference type="GO" id="GO:0016279">
    <property type="term" value="F:protein-lysine N-methyltransferase activity"/>
    <property type="evidence" value="ECO:0007669"/>
    <property type="project" value="UniProtKB-ARBA"/>
</dbReference>
<dbReference type="PANTHER" id="PTHR13271:SF137">
    <property type="entry name" value="SET DOMAIN-CONTAINING PROTEIN"/>
    <property type="match status" value="1"/>
</dbReference>